<dbReference type="InterPro" id="IPR017853">
    <property type="entry name" value="GH"/>
</dbReference>
<dbReference type="InterPro" id="IPR013780">
    <property type="entry name" value="Glyco_hydro_b"/>
</dbReference>
<feature type="binding site" evidence="7">
    <location>
        <begin position="478"/>
        <end position="482"/>
    </location>
    <ligand>
        <name>substrate</name>
    </ligand>
</feature>
<dbReference type="RefSeq" id="WP_069156235.1">
    <property type="nucleotide sequence ID" value="NZ_DAWDRA010000762.1"/>
</dbReference>
<dbReference type="PANTHER" id="PTHR43053:SF3">
    <property type="entry name" value="ALPHA-GALACTOSIDASE C-RELATED"/>
    <property type="match status" value="1"/>
</dbReference>
<dbReference type="InterPro" id="IPR000111">
    <property type="entry name" value="Glyco_hydro_27/36_CS"/>
</dbReference>
<comment type="similarity">
    <text evidence="5">Belongs to the glycosyl hydrolase.</text>
</comment>
<feature type="binding site" evidence="7">
    <location>
        <position position="528"/>
    </location>
    <ligand>
        <name>substrate</name>
    </ligand>
</feature>
<feature type="binding site" evidence="7">
    <location>
        <position position="550"/>
    </location>
    <ligand>
        <name>substrate</name>
    </ligand>
</feature>
<name>A0A1E3AYL4_9FIRM</name>
<dbReference type="GO" id="GO:0004557">
    <property type="term" value="F:alpha-galactosidase activity"/>
    <property type="evidence" value="ECO:0007669"/>
    <property type="project" value="UniProtKB-UniRule"/>
</dbReference>
<dbReference type="Gene3D" id="2.60.40.1180">
    <property type="entry name" value="Golgi alpha-mannosidase II"/>
    <property type="match status" value="1"/>
</dbReference>
<feature type="domain" description="Glycosyl hydrolase family 36 N-terminal" evidence="9">
    <location>
        <begin position="29"/>
        <end position="286"/>
    </location>
</feature>
<organism evidence="10 11">
    <name type="scientific">Eisenbergiella tayi</name>
    <dbReference type="NCBI Taxonomy" id="1432052"/>
    <lineage>
        <taxon>Bacteria</taxon>
        <taxon>Bacillati</taxon>
        <taxon>Bacillota</taxon>
        <taxon>Clostridia</taxon>
        <taxon>Lachnospirales</taxon>
        <taxon>Lachnospiraceae</taxon>
        <taxon>Eisenbergiella</taxon>
    </lineage>
</organism>
<dbReference type="FunFam" id="3.20.20.70:FF:000118">
    <property type="entry name" value="Alpha-galactosidase"/>
    <property type="match status" value="1"/>
</dbReference>
<evidence type="ECO:0000256" key="2">
    <source>
        <dbReference type="ARBA" id="ARBA00012755"/>
    </source>
</evidence>
<dbReference type="SUPFAM" id="SSF51445">
    <property type="entry name" value="(Trans)glycosidases"/>
    <property type="match status" value="1"/>
</dbReference>
<dbReference type="PRINTS" id="PR00743">
    <property type="entry name" value="GLHYDRLASE36"/>
</dbReference>
<reference evidence="10 11" key="1">
    <citation type="submission" date="2016-07" db="EMBL/GenBank/DDBJ databases">
        <title>Characterization of isolates of Eisenbergiella tayi derived from blood cultures, using whole genome sequencing.</title>
        <authorList>
            <person name="Burdz T."/>
            <person name="Wiebe D."/>
            <person name="Huynh C."/>
            <person name="Bernard K."/>
        </authorList>
    </citation>
    <scope>NUCLEOTIDE SEQUENCE [LARGE SCALE GENOMIC DNA]</scope>
    <source>
        <strain evidence="10 11">NML 120489</strain>
    </source>
</reference>
<dbReference type="InterPro" id="IPR013785">
    <property type="entry name" value="Aldolase_TIM"/>
</dbReference>
<keyword evidence="4 5" id="KW-0326">Glycosidase</keyword>
<dbReference type="AlphaFoldDB" id="A0A1E3AYL4"/>
<dbReference type="Gene3D" id="3.20.20.70">
    <property type="entry name" value="Aldolase class I"/>
    <property type="match status" value="1"/>
</dbReference>
<evidence type="ECO:0000256" key="6">
    <source>
        <dbReference type="PIRSR" id="PIRSR005536-1"/>
    </source>
</evidence>
<keyword evidence="3 5" id="KW-0378">Hydrolase</keyword>
<dbReference type="InterPro" id="IPR002252">
    <property type="entry name" value="Glyco_hydro_36"/>
</dbReference>
<feature type="binding site" evidence="7">
    <location>
        <position position="200"/>
    </location>
    <ligand>
        <name>substrate</name>
    </ligand>
</feature>
<evidence type="ECO:0000259" key="9">
    <source>
        <dbReference type="Pfam" id="PF16875"/>
    </source>
</evidence>
<dbReference type="InterPro" id="IPR050985">
    <property type="entry name" value="Alpha-glycosidase_related"/>
</dbReference>
<dbReference type="GO" id="GO:0016052">
    <property type="term" value="P:carbohydrate catabolic process"/>
    <property type="evidence" value="ECO:0007669"/>
    <property type="project" value="InterPro"/>
</dbReference>
<evidence type="ECO:0000313" key="11">
    <source>
        <dbReference type="Proteomes" id="UP000095003"/>
    </source>
</evidence>
<evidence type="ECO:0000256" key="1">
    <source>
        <dbReference type="ARBA" id="ARBA00001255"/>
    </source>
</evidence>
<feature type="binding site" evidence="7">
    <location>
        <begin position="368"/>
        <end position="369"/>
    </location>
    <ligand>
        <name>substrate</name>
    </ligand>
</feature>
<dbReference type="Proteomes" id="UP000095003">
    <property type="component" value="Unassembled WGS sequence"/>
</dbReference>
<dbReference type="PIRSF" id="PIRSF005536">
    <property type="entry name" value="Agal"/>
    <property type="match status" value="1"/>
</dbReference>
<protein>
    <recommendedName>
        <fullName evidence="2 5">Alpha-galactosidase</fullName>
        <ecNumber evidence="2 5">3.2.1.22</ecNumber>
    </recommendedName>
</protein>
<dbReference type="PANTHER" id="PTHR43053">
    <property type="entry name" value="GLYCOSIDASE FAMILY 31"/>
    <property type="match status" value="1"/>
</dbReference>
<evidence type="ECO:0000256" key="7">
    <source>
        <dbReference type="PIRSR" id="PIRSR005536-2"/>
    </source>
</evidence>
<dbReference type="InterPro" id="IPR038417">
    <property type="entry name" value="Alpga-gal_N_sf"/>
</dbReference>
<proteinExistence type="inferred from homology"/>
<evidence type="ECO:0000256" key="4">
    <source>
        <dbReference type="ARBA" id="ARBA00023295"/>
    </source>
</evidence>
<comment type="caution">
    <text evidence="10">The sequence shown here is derived from an EMBL/GenBank/DDBJ whole genome shotgun (WGS) entry which is preliminary data.</text>
</comment>
<accession>A0A1E3AYL4</accession>
<feature type="domain" description="Glycosyl hydrolase family 36 C-terminal" evidence="8">
    <location>
        <begin position="653"/>
        <end position="751"/>
    </location>
</feature>
<evidence type="ECO:0000313" key="10">
    <source>
        <dbReference type="EMBL" id="ODM13744.1"/>
    </source>
</evidence>
<comment type="catalytic activity">
    <reaction evidence="1 5">
        <text>Hydrolysis of terminal, non-reducing alpha-D-galactose residues in alpha-D-galactosides, including galactose oligosaccharides, galactomannans and galactolipids.</text>
        <dbReference type="EC" id="3.2.1.22"/>
    </reaction>
</comment>
<dbReference type="Pfam" id="PF16875">
    <property type="entry name" value="Glyco_hydro_36N"/>
    <property type="match status" value="1"/>
</dbReference>
<dbReference type="Pfam" id="PF02065">
    <property type="entry name" value="Melibiase"/>
    <property type="match status" value="1"/>
</dbReference>
<feature type="binding site" evidence="7">
    <location>
        <position position="445"/>
    </location>
    <ligand>
        <name>substrate</name>
    </ligand>
</feature>
<dbReference type="InterPro" id="IPR031705">
    <property type="entry name" value="Glyco_hydro_36_C"/>
</dbReference>
<dbReference type="PATRIC" id="fig|1432052.3.peg.1602"/>
<feature type="active site" description="Proton donor" evidence="6">
    <location>
        <position position="550"/>
    </location>
</feature>
<dbReference type="EMBL" id="MCGI01000001">
    <property type="protein sequence ID" value="ODM13744.1"/>
    <property type="molecule type" value="Genomic_DNA"/>
</dbReference>
<evidence type="ECO:0000256" key="5">
    <source>
        <dbReference type="PIRNR" id="PIRNR005536"/>
    </source>
</evidence>
<dbReference type="PROSITE" id="PS00512">
    <property type="entry name" value="ALPHA_GALACTOSIDASE"/>
    <property type="match status" value="1"/>
</dbReference>
<dbReference type="Pfam" id="PF16874">
    <property type="entry name" value="Glyco_hydro_36C"/>
    <property type="match status" value="1"/>
</dbReference>
<evidence type="ECO:0000259" key="8">
    <source>
        <dbReference type="Pfam" id="PF16874"/>
    </source>
</evidence>
<dbReference type="Gene3D" id="2.70.98.60">
    <property type="entry name" value="alpha-galactosidase from lactobacil brevis"/>
    <property type="match status" value="1"/>
</dbReference>
<sequence>MPIIFNAACRQFHLLNNKISYIMHIMENGQLEQLYFGKCVCPEADYSYLAERGHRDMQACPLPNQPYFSPEHIRQEYPCYGYGDMRMPAFEIERENGSRVVDFKYVSHRIYHGKKPLDPLPGVYCEPGDDVETLEITLTDEQIHTDIILYYTIFESAAALIRHAEFSCHGEERISVETAMSFGLDLPDMDYEMIDLAGSWSRERHIRRHSLDYGIQSVYSLRGSCSSHQFNPFIALARRDTGENSGEVIGMSLLYSGDFLAQAEVDNFGVTRVTMGIHPQEFSWTLYSGEKFVTPEAVIVYSDKGIGEMSSTYHWLYRNRLARGMWRDRERPILINNWEATYFSFNEESLLKIARKAADIGIELFVLDDGWFGHRNDSKSSLGDWYVNKEKLQGGLKGFAEKINSLGMGFGIWIEPEMVSEDSDLYRKHPDWVLGDKRRTLGKARNQYILDFSRPEVVDEVYRQLADTFRGLPITYIKWDHNRSMSEVFSAGGDREYQGTVRHRFILGMYSLYAKMMAAFPGILFESCASGGARFDPGMLYYAPQAWCSDNTDAIERIRIQYGTSLVYPLSSIGSHVSAVPNEQIKRITPLRTRAAVAYFGTFGYEQDLTKAGEEELEEMKLQISFMKKYRSLIQKGTFCRLISPFEKDGNIAAWEVISEDGKEVLAAYFRILQKPEAPYTRLRLAGLEEKETYLCQEVNNCCEADAEAEKIYRSGSELMNIGLIMSDESSGCKGVAAQVQGDFLARMFLLKKQSPDAE</sequence>
<dbReference type="EC" id="3.2.1.22" evidence="2 5"/>
<gene>
    <name evidence="10" type="primary">rafA_4</name>
    <name evidence="10" type="ORF">BEH84_01463</name>
</gene>
<evidence type="ECO:0000256" key="3">
    <source>
        <dbReference type="ARBA" id="ARBA00022801"/>
    </source>
</evidence>
<dbReference type="InterPro" id="IPR031704">
    <property type="entry name" value="Glyco_hydro_36_N"/>
</dbReference>
<feature type="active site" description="Nucleophile" evidence="6">
    <location>
        <position position="480"/>
    </location>
</feature>
<dbReference type="CDD" id="cd14791">
    <property type="entry name" value="GH36"/>
    <property type="match status" value="1"/>
</dbReference>